<dbReference type="InterPro" id="IPR036890">
    <property type="entry name" value="HATPase_C_sf"/>
</dbReference>
<evidence type="ECO:0000259" key="15">
    <source>
        <dbReference type="PROSITE" id="PS50109"/>
    </source>
</evidence>
<dbReference type="STRING" id="582692.SAMN05720606_10368"/>
<evidence type="ECO:0000256" key="8">
    <source>
        <dbReference type="ARBA" id="ARBA00022741"/>
    </source>
</evidence>
<dbReference type="EMBL" id="FMVM01000003">
    <property type="protein sequence ID" value="SCY19376.1"/>
    <property type="molecule type" value="Genomic_DNA"/>
</dbReference>
<reference evidence="18" key="1">
    <citation type="submission" date="2016-10" db="EMBL/GenBank/DDBJ databases">
        <authorList>
            <person name="Varghese N."/>
            <person name="Submissions S."/>
        </authorList>
    </citation>
    <scope>NUCLEOTIDE SEQUENCE [LARGE SCALE GENOMIC DNA]</scope>
    <source>
        <strain evidence="18">BL9</strain>
    </source>
</reference>
<dbReference type="SMART" id="SM00388">
    <property type="entry name" value="HisKA"/>
    <property type="match status" value="1"/>
</dbReference>
<dbReference type="RefSeq" id="WP_244159227.1">
    <property type="nucleotide sequence ID" value="NZ_FMVM01000003.1"/>
</dbReference>
<feature type="compositionally biased region" description="Polar residues" evidence="13">
    <location>
        <begin position="493"/>
        <end position="509"/>
    </location>
</feature>
<proteinExistence type="predicted"/>
<feature type="domain" description="Histidine kinase" evidence="15">
    <location>
        <begin position="253"/>
        <end position="467"/>
    </location>
</feature>
<keyword evidence="6" id="KW-0597">Phosphoprotein</keyword>
<dbReference type="InterPro" id="IPR004358">
    <property type="entry name" value="Sig_transdc_His_kin-like_C"/>
</dbReference>
<gene>
    <name evidence="17" type="ORF">SAMN05720606_10368</name>
</gene>
<dbReference type="SMART" id="SM00304">
    <property type="entry name" value="HAMP"/>
    <property type="match status" value="1"/>
</dbReference>
<keyword evidence="11" id="KW-0902">Two-component regulatory system</keyword>
<dbReference type="FunFam" id="1.10.287.130:FF:000001">
    <property type="entry name" value="Two-component sensor histidine kinase"/>
    <property type="match status" value="1"/>
</dbReference>
<dbReference type="Gene3D" id="3.30.565.10">
    <property type="entry name" value="Histidine kinase-like ATPase, C-terminal domain"/>
    <property type="match status" value="1"/>
</dbReference>
<keyword evidence="14" id="KW-1133">Transmembrane helix</keyword>
<keyword evidence="7" id="KW-0808">Transferase</keyword>
<dbReference type="Gene3D" id="6.10.340.10">
    <property type="match status" value="1"/>
</dbReference>
<evidence type="ECO:0000256" key="12">
    <source>
        <dbReference type="ARBA" id="ARBA00023136"/>
    </source>
</evidence>
<keyword evidence="12 14" id="KW-0472">Membrane</keyword>
<dbReference type="SUPFAM" id="SSF158472">
    <property type="entry name" value="HAMP domain-like"/>
    <property type="match status" value="1"/>
</dbReference>
<dbReference type="CDD" id="cd00082">
    <property type="entry name" value="HisKA"/>
    <property type="match status" value="1"/>
</dbReference>
<protein>
    <recommendedName>
        <fullName evidence="4">histidine kinase</fullName>
        <ecNumber evidence="4">2.7.13.3</ecNumber>
    </recommendedName>
</protein>
<dbReference type="SUPFAM" id="SSF55874">
    <property type="entry name" value="ATPase domain of HSP90 chaperone/DNA topoisomerase II/histidine kinase"/>
    <property type="match status" value="1"/>
</dbReference>
<keyword evidence="9 17" id="KW-0418">Kinase</keyword>
<evidence type="ECO:0000256" key="3">
    <source>
        <dbReference type="ARBA" id="ARBA00004651"/>
    </source>
</evidence>
<comment type="subcellular location">
    <subcellularLocation>
        <location evidence="3">Cell membrane</location>
        <topology evidence="3">Multi-pass membrane protein</topology>
    </subcellularLocation>
    <subcellularLocation>
        <location evidence="2">Membrane raft</location>
        <topology evidence="2">Multi-pass membrane protein</topology>
    </subcellularLocation>
</comment>
<dbReference type="Gene3D" id="1.10.287.130">
    <property type="match status" value="1"/>
</dbReference>
<feature type="region of interest" description="Disordered" evidence="13">
    <location>
        <begin position="483"/>
        <end position="517"/>
    </location>
</feature>
<evidence type="ECO:0000313" key="18">
    <source>
        <dbReference type="Proteomes" id="UP000198538"/>
    </source>
</evidence>
<dbReference type="CDD" id="cd06225">
    <property type="entry name" value="HAMP"/>
    <property type="match status" value="1"/>
</dbReference>
<name>A0A1G5DX91_9BACL</name>
<sequence length="517" mass="57352">MIKKGITRQIVLHYFIVVFLALVLVEFVFMLAVQRYYYESIYNTISTHITNNRDFLEPIARASNGEDGNNNLSRLLVRLALDNTELEILDLNGRVLASSTAFESDRAMLQTSDVMQALNGDMGRWIGRQPNTGESVMAVANKFDLGGENTYIVRYLTSLESVNSKLLVMGLLAIAVGVGVLAIVLIISIGMANSIVRPINSITAVSAQMAKGRLDVRVKGNYKHELGELASTLNFMAHEIVRSNQIKDDFISSISHELRTPLTSIKGWSETLDSGGYDPEETRIGMGIIAKETERLIGLVEEMLDFSKLQQNQMKLVKGTVNIREVVQETMLNVWAKAEQKQVHLKLETDETRAYNVYGDGNRLKQVFLNIVDNAIKFSHENSWIFLTVKEENGQIVAVVQDTGIGISEEHLIKVRDRFFQVNHQNGGTGLGLAITQELVELHEGTITMQSELGSGTTVTVSLPMLNQEIASVEQDITDEVALIEAGTPEKPANTTSEPDQNEQIQAHDSSTEGEKR</sequence>
<dbReference type="AlphaFoldDB" id="A0A1G5DX91"/>
<evidence type="ECO:0000256" key="6">
    <source>
        <dbReference type="ARBA" id="ARBA00022553"/>
    </source>
</evidence>
<comment type="catalytic activity">
    <reaction evidence="1">
        <text>ATP + protein L-histidine = ADP + protein N-phospho-L-histidine.</text>
        <dbReference type="EC" id="2.7.13.3"/>
    </reaction>
</comment>
<evidence type="ECO:0000256" key="5">
    <source>
        <dbReference type="ARBA" id="ARBA00022475"/>
    </source>
</evidence>
<organism evidence="17 18">
    <name type="scientific">Paenibacillus polysaccharolyticus</name>
    <dbReference type="NCBI Taxonomy" id="582692"/>
    <lineage>
        <taxon>Bacteria</taxon>
        <taxon>Bacillati</taxon>
        <taxon>Bacillota</taxon>
        <taxon>Bacilli</taxon>
        <taxon>Bacillales</taxon>
        <taxon>Paenibacillaceae</taxon>
        <taxon>Paenibacillus</taxon>
    </lineage>
</organism>
<evidence type="ECO:0000256" key="4">
    <source>
        <dbReference type="ARBA" id="ARBA00012438"/>
    </source>
</evidence>
<evidence type="ECO:0000256" key="14">
    <source>
        <dbReference type="SAM" id="Phobius"/>
    </source>
</evidence>
<dbReference type="EC" id="2.7.13.3" evidence="4"/>
<dbReference type="PROSITE" id="PS50885">
    <property type="entry name" value="HAMP"/>
    <property type="match status" value="1"/>
</dbReference>
<keyword evidence="8" id="KW-0547">Nucleotide-binding</keyword>
<evidence type="ECO:0000256" key="13">
    <source>
        <dbReference type="SAM" id="MobiDB-lite"/>
    </source>
</evidence>
<dbReference type="InterPro" id="IPR003594">
    <property type="entry name" value="HATPase_dom"/>
</dbReference>
<dbReference type="Pfam" id="PF00512">
    <property type="entry name" value="HisKA"/>
    <property type="match status" value="1"/>
</dbReference>
<feature type="transmembrane region" description="Helical" evidence="14">
    <location>
        <begin position="166"/>
        <end position="187"/>
    </location>
</feature>
<evidence type="ECO:0000256" key="9">
    <source>
        <dbReference type="ARBA" id="ARBA00022777"/>
    </source>
</evidence>
<evidence type="ECO:0000256" key="10">
    <source>
        <dbReference type="ARBA" id="ARBA00022840"/>
    </source>
</evidence>
<dbReference type="InterPro" id="IPR003660">
    <property type="entry name" value="HAMP_dom"/>
</dbReference>
<evidence type="ECO:0000259" key="16">
    <source>
        <dbReference type="PROSITE" id="PS50885"/>
    </source>
</evidence>
<keyword evidence="5" id="KW-1003">Cell membrane</keyword>
<evidence type="ECO:0000256" key="2">
    <source>
        <dbReference type="ARBA" id="ARBA00004314"/>
    </source>
</evidence>
<dbReference type="SMART" id="SM00387">
    <property type="entry name" value="HATPase_c"/>
    <property type="match status" value="1"/>
</dbReference>
<dbReference type="GO" id="GO:0005524">
    <property type="term" value="F:ATP binding"/>
    <property type="evidence" value="ECO:0007669"/>
    <property type="project" value="UniProtKB-KW"/>
</dbReference>
<keyword evidence="18" id="KW-1185">Reference proteome</keyword>
<dbReference type="FunFam" id="3.30.565.10:FF:000023">
    <property type="entry name" value="PAS domain-containing sensor histidine kinase"/>
    <property type="match status" value="1"/>
</dbReference>
<dbReference type="PRINTS" id="PR00344">
    <property type="entry name" value="BCTRLSENSOR"/>
</dbReference>
<feature type="transmembrane region" description="Helical" evidence="14">
    <location>
        <begin position="12"/>
        <end position="33"/>
    </location>
</feature>
<evidence type="ECO:0000256" key="1">
    <source>
        <dbReference type="ARBA" id="ARBA00000085"/>
    </source>
</evidence>
<dbReference type="SUPFAM" id="SSF47384">
    <property type="entry name" value="Homodimeric domain of signal transducing histidine kinase"/>
    <property type="match status" value="1"/>
</dbReference>
<dbReference type="GO" id="GO:0000155">
    <property type="term" value="F:phosphorelay sensor kinase activity"/>
    <property type="evidence" value="ECO:0007669"/>
    <property type="project" value="InterPro"/>
</dbReference>
<feature type="domain" description="HAMP" evidence="16">
    <location>
        <begin position="193"/>
        <end position="245"/>
    </location>
</feature>
<dbReference type="Pfam" id="PF02518">
    <property type="entry name" value="HATPase_c"/>
    <property type="match status" value="1"/>
</dbReference>
<dbReference type="PANTHER" id="PTHR43547">
    <property type="entry name" value="TWO-COMPONENT HISTIDINE KINASE"/>
    <property type="match status" value="1"/>
</dbReference>
<accession>A0A1G5DX91</accession>
<keyword evidence="10" id="KW-0067">ATP-binding</keyword>
<dbReference type="InterPro" id="IPR036097">
    <property type="entry name" value="HisK_dim/P_sf"/>
</dbReference>
<evidence type="ECO:0000256" key="7">
    <source>
        <dbReference type="ARBA" id="ARBA00022679"/>
    </source>
</evidence>
<dbReference type="PROSITE" id="PS50109">
    <property type="entry name" value="HIS_KIN"/>
    <property type="match status" value="1"/>
</dbReference>
<dbReference type="PANTHER" id="PTHR43547:SF2">
    <property type="entry name" value="HYBRID SIGNAL TRANSDUCTION HISTIDINE KINASE C"/>
    <property type="match status" value="1"/>
</dbReference>
<dbReference type="GO" id="GO:0005886">
    <property type="term" value="C:plasma membrane"/>
    <property type="evidence" value="ECO:0007669"/>
    <property type="project" value="UniProtKB-SubCell"/>
</dbReference>
<evidence type="ECO:0000256" key="11">
    <source>
        <dbReference type="ARBA" id="ARBA00023012"/>
    </source>
</evidence>
<dbReference type="Proteomes" id="UP000198538">
    <property type="component" value="Unassembled WGS sequence"/>
</dbReference>
<dbReference type="InterPro" id="IPR003661">
    <property type="entry name" value="HisK_dim/P_dom"/>
</dbReference>
<dbReference type="InterPro" id="IPR005467">
    <property type="entry name" value="His_kinase_dom"/>
</dbReference>
<keyword evidence="14" id="KW-0812">Transmembrane</keyword>
<dbReference type="Pfam" id="PF00672">
    <property type="entry name" value="HAMP"/>
    <property type="match status" value="1"/>
</dbReference>
<dbReference type="GO" id="GO:0045121">
    <property type="term" value="C:membrane raft"/>
    <property type="evidence" value="ECO:0007669"/>
    <property type="project" value="UniProtKB-SubCell"/>
</dbReference>
<evidence type="ECO:0000313" key="17">
    <source>
        <dbReference type="EMBL" id="SCY19376.1"/>
    </source>
</evidence>